<dbReference type="Proteomes" id="UP000887013">
    <property type="component" value="Unassembled WGS sequence"/>
</dbReference>
<organism evidence="2 3">
    <name type="scientific">Nephila pilipes</name>
    <name type="common">Giant wood spider</name>
    <name type="synonym">Nephila maculata</name>
    <dbReference type="NCBI Taxonomy" id="299642"/>
    <lineage>
        <taxon>Eukaryota</taxon>
        <taxon>Metazoa</taxon>
        <taxon>Ecdysozoa</taxon>
        <taxon>Arthropoda</taxon>
        <taxon>Chelicerata</taxon>
        <taxon>Arachnida</taxon>
        <taxon>Araneae</taxon>
        <taxon>Araneomorphae</taxon>
        <taxon>Entelegynae</taxon>
        <taxon>Araneoidea</taxon>
        <taxon>Nephilidae</taxon>
        <taxon>Nephila</taxon>
    </lineage>
</organism>
<accession>A0A8X6PYG4</accession>
<comment type="caution">
    <text evidence="2">The sequence shown here is derived from an EMBL/GenBank/DDBJ whole genome shotgun (WGS) entry which is preliminary data.</text>
</comment>
<sequence length="76" mass="9058">MNIKDVAGMTTMSLKKAITGLEDYEEDDISELLAVAKERRKEAERKKQKIKGKRTVRIYKKEENKIWNFYYKKLTD</sequence>
<feature type="coiled-coil region" evidence="1">
    <location>
        <begin position="26"/>
        <end position="53"/>
    </location>
</feature>
<keyword evidence="1" id="KW-0175">Coiled coil</keyword>
<evidence type="ECO:0000313" key="2">
    <source>
        <dbReference type="EMBL" id="GFT87461.1"/>
    </source>
</evidence>
<reference evidence="2" key="1">
    <citation type="submission" date="2020-08" db="EMBL/GenBank/DDBJ databases">
        <title>Multicomponent nature underlies the extraordinary mechanical properties of spider dragline silk.</title>
        <authorList>
            <person name="Kono N."/>
            <person name="Nakamura H."/>
            <person name="Mori M."/>
            <person name="Yoshida Y."/>
            <person name="Ohtoshi R."/>
            <person name="Malay A.D."/>
            <person name="Moran D.A.P."/>
            <person name="Tomita M."/>
            <person name="Numata K."/>
            <person name="Arakawa K."/>
        </authorList>
    </citation>
    <scope>NUCLEOTIDE SEQUENCE</scope>
</reference>
<dbReference type="EMBL" id="BMAW01073356">
    <property type="protein sequence ID" value="GFT87461.1"/>
    <property type="molecule type" value="Genomic_DNA"/>
</dbReference>
<name>A0A8X6PYG4_NEPPI</name>
<proteinExistence type="predicted"/>
<dbReference type="AlphaFoldDB" id="A0A8X6PYG4"/>
<protein>
    <submittedName>
        <fullName evidence="2">Uncharacterized protein</fullName>
    </submittedName>
</protein>
<keyword evidence="3" id="KW-1185">Reference proteome</keyword>
<gene>
    <name evidence="2" type="ORF">NPIL_184141</name>
</gene>
<evidence type="ECO:0000256" key="1">
    <source>
        <dbReference type="SAM" id="Coils"/>
    </source>
</evidence>
<evidence type="ECO:0000313" key="3">
    <source>
        <dbReference type="Proteomes" id="UP000887013"/>
    </source>
</evidence>